<feature type="region of interest" description="Disordered" evidence="1">
    <location>
        <begin position="260"/>
        <end position="295"/>
    </location>
</feature>
<reference evidence="3" key="1">
    <citation type="submission" date="2021-02" db="EMBL/GenBank/DDBJ databases">
        <authorList>
            <person name="Nieuwenhuis M."/>
            <person name="Van De Peppel L.J.J."/>
        </authorList>
    </citation>
    <scope>NUCLEOTIDE SEQUENCE</scope>
    <source>
        <strain evidence="3">D49</strain>
    </source>
</reference>
<dbReference type="Proteomes" id="UP000717328">
    <property type="component" value="Unassembled WGS sequence"/>
</dbReference>
<name>A0A9P7GMB0_9AGAR</name>
<dbReference type="PROSITE" id="PS50011">
    <property type="entry name" value="PROTEIN_KINASE_DOM"/>
    <property type="match status" value="1"/>
</dbReference>
<evidence type="ECO:0000313" key="3">
    <source>
        <dbReference type="EMBL" id="KAG5651123.1"/>
    </source>
</evidence>
<accession>A0A9P7GMB0</accession>
<dbReference type="SUPFAM" id="SSF56112">
    <property type="entry name" value="Protein kinase-like (PK-like)"/>
    <property type="match status" value="1"/>
</dbReference>
<feature type="region of interest" description="Disordered" evidence="1">
    <location>
        <begin position="668"/>
        <end position="689"/>
    </location>
</feature>
<evidence type="ECO:0000313" key="4">
    <source>
        <dbReference type="Proteomes" id="UP000717328"/>
    </source>
</evidence>
<feature type="region of interest" description="Disordered" evidence="1">
    <location>
        <begin position="743"/>
        <end position="820"/>
    </location>
</feature>
<dbReference type="OrthoDB" id="2523927at2759"/>
<proteinExistence type="predicted"/>
<reference evidence="3" key="2">
    <citation type="submission" date="2021-10" db="EMBL/GenBank/DDBJ databases">
        <title>Phylogenomics reveals ancestral predisposition of the termite-cultivated fungus Termitomyces towards a domesticated lifestyle.</title>
        <authorList>
            <person name="Auxier B."/>
            <person name="Grum-Grzhimaylo A."/>
            <person name="Cardenas M.E."/>
            <person name="Lodge J.D."/>
            <person name="Laessoe T."/>
            <person name="Pedersen O."/>
            <person name="Smith M.E."/>
            <person name="Kuyper T.W."/>
            <person name="Franco-Molano E.A."/>
            <person name="Baroni T.J."/>
            <person name="Aanen D.K."/>
        </authorList>
    </citation>
    <scope>NUCLEOTIDE SEQUENCE</scope>
    <source>
        <strain evidence="3">D49</strain>
    </source>
</reference>
<dbReference type="Pfam" id="PF00069">
    <property type="entry name" value="Pkinase"/>
    <property type="match status" value="1"/>
</dbReference>
<organism evidence="3 4">
    <name type="scientific">Sphagnurus paluster</name>
    <dbReference type="NCBI Taxonomy" id="117069"/>
    <lineage>
        <taxon>Eukaryota</taxon>
        <taxon>Fungi</taxon>
        <taxon>Dikarya</taxon>
        <taxon>Basidiomycota</taxon>
        <taxon>Agaricomycotina</taxon>
        <taxon>Agaricomycetes</taxon>
        <taxon>Agaricomycetidae</taxon>
        <taxon>Agaricales</taxon>
        <taxon>Tricholomatineae</taxon>
        <taxon>Lyophyllaceae</taxon>
        <taxon>Sphagnurus</taxon>
    </lineage>
</organism>
<gene>
    <name evidence="3" type="ORF">H0H81_009775</name>
</gene>
<feature type="compositionally biased region" description="Basic and acidic residues" evidence="1">
    <location>
        <begin position="679"/>
        <end position="689"/>
    </location>
</feature>
<dbReference type="SMART" id="SM00220">
    <property type="entry name" value="S_TKc"/>
    <property type="match status" value="1"/>
</dbReference>
<dbReference type="GO" id="GO:0005524">
    <property type="term" value="F:ATP binding"/>
    <property type="evidence" value="ECO:0007669"/>
    <property type="project" value="InterPro"/>
</dbReference>
<feature type="domain" description="Protein kinase" evidence="2">
    <location>
        <begin position="494"/>
        <end position="820"/>
    </location>
</feature>
<evidence type="ECO:0000256" key="1">
    <source>
        <dbReference type="SAM" id="MobiDB-lite"/>
    </source>
</evidence>
<dbReference type="InterPro" id="IPR011009">
    <property type="entry name" value="Kinase-like_dom_sf"/>
</dbReference>
<dbReference type="EMBL" id="JABCKI010000294">
    <property type="protein sequence ID" value="KAG5651123.1"/>
    <property type="molecule type" value="Genomic_DNA"/>
</dbReference>
<keyword evidence="4" id="KW-1185">Reference proteome</keyword>
<dbReference type="Gene3D" id="1.10.510.10">
    <property type="entry name" value="Transferase(Phosphotransferase) domain 1"/>
    <property type="match status" value="1"/>
</dbReference>
<dbReference type="GO" id="GO:0004672">
    <property type="term" value="F:protein kinase activity"/>
    <property type="evidence" value="ECO:0007669"/>
    <property type="project" value="InterPro"/>
</dbReference>
<feature type="region of interest" description="Disordered" evidence="1">
    <location>
        <begin position="400"/>
        <end position="437"/>
    </location>
</feature>
<evidence type="ECO:0000259" key="2">
    <source>
        <dbReference type="PROSITE" id="PS50011"/>
    </source>
</evidence>
<sequence length="820" mass="92153">MEPDDTIDVNYELKELMDYNPPFRCQDDADPCPPLKQPRSFYDKHLDAGLLLKNVQIIPLAAYLSKAVDQILEELEAKKTALPARYPGDLFESKASRRFREPDVAVVDADALADVYQATTAFYAGVTASTLLLHNRVPGWYTSLIWTRQRPKAEHRAFCDSYGLQIDIDEDSKAQKTMDETLRDALHLVQQKHPCIAVWNLFSISSDSEDMLKEIGALASLKSFDHETCQTSGYTTPPVIPFKTLDALYTGWGAPIESLSSSTSSHMGKDFPKANKDQLERKSGSRKRDGLHKPTNISSLEENRELWPQVQIPVGPKKASGLAKLFVQRAWTLSAECDTTYIVFNCGNYERIGFRHRKSQTLFLSDLIDVPRCKSPAYGKIHIGLFLAITQDVIDRTENEIKAEKPHKSRKRRQPGTALPLSKRPRTRATVSKQQHEDKVRYENLEVIKEQVSDRSLALIEIRYGVYDSPAPASFLRLDQRRKARYNSQEYISIVITSRIAAGATAVAHDADLKLLASDGKVRSTNVVVKLAFEPEQTERLRHEFEIFEHLHSRGVVDGIPFIYGIFKDTESEAHALVMSHVGTSLWTLSWQKNRSTFNLRVSETAKSAYLRTLGAIHEAGVRHRDIRPENLTLIDEDGAAIIDFDMAELNPSDGAKRREMRHMTNLLNGSYLPPNEVPSDKTTPEKKPVAEPYKLCDKEIPTSVCNCYAPPSAGASSPHYAAQGRARVHRRREMRYLVDLLNGHYTPPNEFPSAKTTPEKKTPERRKSGQRTPGTSLYPLAKTELEDGVDEDEGRAASDEGGTMSDGEEGGDPYDEKDV</sequence>
<feature type="compositionally biased region" description="Basic and acidic residues" evidence="1">
    <location>
        <begin position="758"/>
        <end position="768"/>
    </location>
</feature>
<dbReference type="InterPro" id="IPR000719">
    <property type="entry name" value="Prot_kinase_dom"/>
</dbReference>
<feature type="compositionally biased region" description="Basic and acidic residues" evidence="1">
    <location>
        <begin position="267"/>
        <end position="292"/>
    </location>
</feature>
<dbReference type="AlphaFoldDB" id="A0A9P7GMB0"/>
<comment type="caution">
    <text evidence="3">The sequence shown here is derived from an EMBL/GenBank/DDBJ whole genome shotgun (WGS) entry which is preliminary data.</text>
</comment>
<protein>
    <recommendedName>
        <fullName evidence="2">Protein kinase domain-containing protein</fullName>
    </recommendedName>
</protein>